<reference evidence="2" key="2">
    <citation type="journal article" date="2021" name="PeerJ">
        <title>Extensive microbial diversity within the chicken gut microbiome revealed by metagenomics and culture.</title>
        <authorList>
            <person name="Gilroy R."/>
            <person name="Ravi A."/>
            <person name="Getino M."/>
            <person name="Pursley I."/>
            <person name="Horton D.L."/>
            <person name="Alikhan N.F."/>
            <person name="Baker D."/>
            <person name="Gharbi K."/>
            <person name="Hall N."/>
            <person name="Watson M."/>
            <person name="Adriaenssens E.M."/>
            <person name="Foster-Nyarko E."/>
            <person name="Jarju S."/>
            <person name="Secka A."/>
            <person name="Antonio M."/>
            <person name="Oren A."/>
            <person name="Chaudhuri R.R."/>
            <person name="La Ragione R."/>
            <person name="Hildebrand F."/>
            <person name="Pallen M.J."/>
        </authorList>
    </citation>
    <scope>NUCLEOTIDE SEQUENCE</scope>
    <source>
        <strain evidence="2">CHK154-7741</strain>
    </source>
</reference>
<dbReference type="EMBL" id="DVOD01000036">
    <property type="protein sequence ID" value="HIU92506.1"/>
    <property type="molecule type" value="Genomic_DNA"/>
</dbReference>
<reference evidence="2" key="1">
    <citation type="submission" date="2020-10" db="EMBL/GenBank/DDBJ databases">
        <authorList>
            <person name="Gilroy R."/>
        </authorList>
    </citation>
    <scope>NUCLEOTIDE SEQUENCE</scope>
    <source>
        <strain evidence="2">CHK154-7741</strain>
    </source>
</reference>
<dbReference type="PANTHER" id="PTHR10285">
    <property type="entry name" value="URIDINE KINASE"/>
    <property type="match status" value="1"/>
</dbReference>
<dbReference type="Pfam" id="PF00485">
    <property type="entry name" value="PRK"/>
    <property type="match status" value="1"/>
</dbReference>
<dbReference type="GO" id="GO:0005524">
    <property type="term" value="F:ATP binding"/>
    <property type="evidence" value="ECO:0007669"/>
    <property type="project" value="InterPro"/>
</dbReference>
<dbReference type="GO" id="GO:0016301">
    <property type="term" value="F:kinase activity"/>
    <property type="evidence" value="ECO:0007669"/>
    <property type="project" value="InterPro"/>
</dbReference>
<dbReference type="InterPro" id="IPR027417">
    <property type="entry name" value="P-loop_NTPase"/>
</dbReference>
<dbReference type="PRINTS" id="PR00988">
    <property type="entry name" value="URIDINKINASE"/>
</dbReference>
<dbReference type="InterPro" id="IPR006083">
    <property type="entry name" value="PRK/URK"/>
</dbReference>
<sequence>MQMLIDKENNSKDKIIKPDFSTKTGREFLAFYLQTKFKQILSYDKKTERPIFKEINPNFISKFSRRLIENPNKKFLIGVTGESASGKTTICKQIKKTSTDLDFPLEFLSIDNYFNDISDLIAKYGTFDALRDNGYDVDSPESFQLDLLKEDLTKLSNGENIKAPEYLINGTGVSVPNSIPISAEKFILVEGMAAMYKDIKDLFDVKIYIDIDPKIQKKWFMERASKRNQSEENALKHWDYVGDAAEKYIRPSKSEADIIINGASSLDYFSQIIEFIHTATNCFIS</sequence>
<dbReference type="Gene3D" id="3.40.50.300">
    <property type="entry name" value="P-loop containing nucleotide triphosphate hydrolases"/>
    <property type="match status" value="1"/>
</dbReference>
<gene>
    <name evidence="2" type="ORF">IAD26_05160</name>
</gene>
<dbReference type="Proteomes" id="UP000886748">
    <property type="component" value="Unassembled WGS sequence"/>
</dbReference>
<proteinExistence type="predicted"/>
<evidence type="ECO:0000313" key="3">
    <source>
        <dbReference type="Proteomes" id="UP000886748"/>
    </source>
</evidence>
<comment type="caution">
    <text evidence="2">The sequence shown here is derived from an EMBL/GenBank/DDBJ whole genome shotgun (WGS) entry which is preliminary data.</text>
</comment>
<feature type="domain" description="Phosphoribulokinase/uridine kinase" evidence="1">
    <location>
        <begin position="76"/>
        <end position="262"/>
    </location>
</feature>
<evidence type="ECO:0000313" key="2">
    <source>
        <dbReference type="EMBL" id="HIU92506.1"/>
    </source>
</evidence>
<dbReference type="AlphaFoldDB" id="A0A9D1N0M7"/>
<dbReference type="SUPFAM" id="SSF52540">
    <property type="entry name" value="P-loop containing nucleoside triphosphate hydrolases"/>
    <property type="match status" value="1"/>
</dbReference>
<organism evidence="2 3">
    <name type="scientific">Candidatus Limenecus avicola</name>
    <dbReference type="NCBI Taxonomy" id="2840847"/>
    <lineage>
        <taxon>Bacteria</taxon>
        <taxon>Bacillati</taxon>
        <taxon>Bacillota</taxon>
        <taxon>Clostridia</taxon>
        <taxon>Eubacteriales</taxon>
        <taxon>Clostridiaceae</taxon>
        <taxon>Clostridiaceae incertae sedis</taxon>
        <taxon>Candidatus Limenecus</taxon>
    </lineage>
</organism>
<evidence type="ECO:0000259" key="1">
    <source>
        <dbReference type="Pfam" id="PF00485"/>
    </source>
</evidence>
<protein>
    <recommendedName>
        <fullName evidence="1">Phosphoribulokinase/uridine kinase domain-containing protein</fullName>
    </recommendedName>
</protein>
<accession>A0A9D1N0M7</accession>
<name>A0A9D1N0M7_9CLOT</name>